<proteinExistence type="predicted"/>
<dbReference type="AlphaFoldDB" id="A0AAV1ELF9"/>
<feature type="non-terminal residue" evidence="1">
    <location>
        <position position="1"/>
    </location>
</feature>
<protein>
    <submittedName>
        <fullName evidence="1">Uncharacterized protein</fullName>
    </submittedName>
</protein>
<gene>
    <name evidence="1" type="ORF">XNOV1_A006787</name>
</gene>
<evidence type="ECO:0000313" key="1">
    <source>
        <dbReference type="EMBL" id="CAJ1049529.1"/>
    </source>
</evidence>
<accession>A0AAV1ELF9</accession>
<sequence length="69" mass="7879">LCGSHPVRTQLSETHWCSNGPIEIPLGPGNMKYSEGHNGLQHYKSPRLQYHWNLYCITTHYKNPTSGQN</sequence>
<dbReference type="Proteomes" id="UP001178508">
    <property type="component" value="Chromosome 1"/>
</dbReference>
<dbReference type="EMBL" id="OY660864">
    <property type="protein sequence ID" value="CAJ1049529.1"/>
    <property type="molecule type" value="Genomic_DNA"/>
</dbReference>
<reference evidence="1" key="1">
    <citation type="submission" date="2023-08" db="EMBL/GenBank/DDBJ databases">
        <authorList>
            <person name="Alioto T."/>
            <person name="Alioto T."/>
            <person name="Gomez Garrido J."/>
        </authorList>
    </citation>
    <scope>NUCLEOTIDE SEQUENCE</scope>
</reference>
<organism evidence="1 2">
    <name type="scientific">Xyrichtys novacula</name>
    <name type="common">Pearly razorfish</name>
    <name type="synonym">Hemipteronotus novacula</name>
    <dbReference type="NCBI Taxonomy" id="13765"/>
    <lineage>
        <taxon>Eukaryota</taxon>
        <taxon>Metazoa</taxon>
        <taxon>Chordata</taxon>
        <taxon>Craniata</taxon>
        <taxon>Vertebrata</taxon>
        <taxon>Euteleostomi</taxon>
        <taxon>Actinopterygii</taxon>
        <taxon>Neopterygii</taxon>
        <taxon>Teleostei</taxon>
        <taxon>Neoteleostei</taxon>
        <taxon>Acanthomorphata</taxon>
        <taxon>Eupercaria</taxon>
        <taxon>Labriformes</taxon>
        <taxon>Labridae</taxon>
        <taxon>Xyrichtys</taxon>
    </lineage>
</organism>
<keyword evidence="2" id="KW-1185">Reference proteome</keyword>
<evidence type="ECO:0000313" key="2">
    <source>
        <dbReference type="Proteomes" id="UP001178508"/>
    </source>
</evidence>
<name>A0AAV1ELF9_XYRNO</name>